<evidence type="ECO:0000256" key="1">
    <source>
        <dbReference type="SAM" id="MobiDB-lite"/>
    </source>
</evidence>
<evidence type="ECO:0000313" key="3">
    <source>
        <dbReference type="Proteomes" id="UP000027265"/>
    </source>
</evidence>
<dbReference type="EMBL" id="KL197723">
    <property type="protein sequence ID" value="KDQ55935.1"/>
    <property type="molecule type" value="Genomic_DNA"/>
</dbReference>
<sequence>MSSALSPSFPYFPEGDDDESTATTPLASQMPSLNPQTHLEPEQSALTLPLPPSAPVTVPNSPNHSLLSPSLSPSLSSDSNSASSRFRLPIPTPSSNKSTASFIFPDGEGEDGPGGLELEALPADIASADISIARESHRFVLIHC</sequence>
<dbReference type="AlphaFoldDB" id="A0A067PQ51"/>
<reference evidence="3" key="1">
    <citation type="journal article" date="2014" name="Proc. Natl. Acad. Sci. U.S.A.">
        <title>Extensive sampling of basidiomycete genomes demonstrates inadequacy of the white-rot/brown-rot paradigm for wood decay fungi.</title>
        <authorList>
            <person name="Riley R."/>
            <person name="Salamov A.A."/>
            <person name="Brown D.W."/>
            <person name="Nagy L.G."/>
            <person name="Floudas D."/>
            <person name="Held B.W."/>
            <person name="Levasseur A."/>
            <person name="Lombard V."/>
            <person name="Morin E."/>
            <person name="Otillar R."/>
            <person name="Lindquist E.A."/>
            <person name="Sun H."/>
            <person name="LaButti K.M."/>
            <person name="Schmutz J."/>
            <person name="Jabbour D."/>
            <person name="Luo H."/>
            <person name="Baker S.E."/>
            <person name="Pisabarro A.G."/>
            <person name="Walton J.D."/>
            <person name="Blanchette R.A."/>
            <person name="Henrissat B."/>
            <person name="Martin F."/>
            <person name="Cullen D."/>
            <person name="Hibbett D.S."/>
            <person name="Grigoriev I.V."/>
        </authorList>
    </citation>
    <scope>NUCLEOTIDE SEQUENCE [LARGE SCALE GENOMIC DNA]</scope>
    <source>
        <strain evidence="3">MUCL 33604</strain>
    </source>
</reference>
<name>A0A067PQ51_9AGAM</name>
<feature type="region of interest" description="Disordered" evidence="1">
    <location>
        <begin position="1"/>
        <end position="117"/>
    </location>
</feature>
<feature type="compositionally biased region" description="Low complexity" evidence="1">
    <location>
        <begin position="55"/>
        <end position="84"/>
    </location>
</feature>
<protein>
    <submittedName>
        <fullName evidence="2">Uncharacterized protein</fullName>
    </submittedName>
</protein>
<evidence type="ECO:0000313" key="2">
    <source>
        <dbReference type="EMBL" id="KDQ55935.1"/>
    </source>
</evidence>
<dbReference type="Proteomes" id="UP000027265">
    <property type="component" value="Unassembled WGS sequence"/>
</dbReference>
<proteinExistence type="predicted"/>
<organism evidence="2 3">
    <name type="scientific">Jaapia argillacea MUCL 33604</name>
    <dbReference type="NCBI Taxonomy" id="933084"/>
    <lineage>
        <taxon>Eukaryota</taxon>
        <taxon>Fungi</taxon>
        <taxon>Dikarya</taxon>
        <taxon>Basidiomycota</taxon>
        <taxon>Agaricomycotina</taxon>
        <taxon>Agaricomycetes</taxon>
        <taxon>Agaricomycetidae</taxon>
        <taxon>Jaapiales</taxon>
        <taxon>Jaapiaceae</taxon>
        <taxon>Jaapia</taxon>
    </lineage>
</organism>
<accession>A0A067PQ51</accession>
<gene>
    <name evidence="2" type="ORF">JAAARDRAFT_314755</name>
</gene>
<dbReference type="InParanoid" id="A0A067PQ51"/>
<dbReference type="HOGENOM" id="CLU_1796751_0_0_1"/>
<keyword evidence="3" id="KW-1185">Reference proteome</keyword>
<feature type="compositionally biased region" description="Polar residues" evidence="1">
    <location>
        <begin position="21"/>
        <end position="37"/>
    </location>
</feature>